<dbReference type="PANTHER" id="PTHR31956:SF1">
    <property type="entry name" value="NON-SPECIFIC PHOSPHOLIPASE C1"/>
    <property type="match status" value="1"/>
</dbReference>
<dbReference type="InterPro" id="IPR006311">
    <property type="entry name" value="TAT_signal"/>
</dbReference>
<keyword evidence="4" id="KW-0134">Cell wall</keyword>
<evidence type="ECO:0000256" key="1">
    <source>
        <dbReference type="ARBA" id="ARBA00004191"/>
    </source>
</evidence>
<keyword evidence="4" id="KW-0964">Secreted</keyword>
<evidence type="ECO:0000256" key="4">
    <source>
        <dbReference type="ARBA" id="ARBA00022512"/>
    </source>
</evidence>
<comment type="similarity">
    <text evidence="2">Belongs to the bacterial phospholipase C family.</text>
</comment>
<reference evidence="9 10" key="1">
    <citation type="submission" date="2021-06" db="EMBL/GenBank/DDBJ databases">
        <title>Genome-based taxonomic framework of Microbacterium strains isolated from marine environment, the description of four new species and reclassification of four preexisting species.</title>
        <authorList>
            <person name="Lee S.D."/>
            <person name="Kim S.-M."/>
            <person name="Byeon Y.-S."/>
            <person name="Yang H.L."/>
            <person name="Kim I.S."/>
        </authorList>
    </citation>
    <scope>NUCLEOTIDE SEQUENCE [LARGE SCALE GENOMIC DNA]</scope>
    <source>
        <strain evidence="9 10">KACC 14465</strain>
    </source>
</reference>
<evidence type="ECO:0000313" key="9">
    <source>
        <dbReference type="EMBL" id="WDM43649.1"/>
    </source>
</evidence>
<dbReference type="PANTHER" id="PTHR31956">
    <property type="entry name" value="NON-SPECIFIC PHOSPHOLIPASE C4-RELATED"/>
    <property type="match status" value="1"/>
</dbReference>
<gene>
    <name evidence="9" type="ORF">KV395_10510</name>
</gene>
<name>A0ABY7XNH0_MICLT</name>
<dbReference type="InterPro" id="IPR017850">
    <property type="entry name" value="Alkaline_phosphatase_core_sf"/>
</dbReference>
<dbReference type="InterPro" id="IPR007312">
    <property type="entry name" value="Phosphoesterase"/>
</dbReference>
<evidence type="ECO:0000256" key="3">
    <source>
        <dbReference type="ARBA" id="ARBA00012018"/>
    </source>
</evidence>
<evidence type="ECO:0000256" key="5">
    <source>
        <dbReference type="ARBA" id="ARBA00022801"/>
    </source>
</evidence>
<dbReference type="Proteomes" id="UP001215097">
    <property type="component" value="Chromosome"/>
</dbReference>
<protein>
    <recommendedName>
        <fullName evidence="3">phospholipase C</fullName>
        <ecNumber evidence="3">3.1.4.3</ecNumber>
    </recommendedName>
</protein>
<dbReference type="EMBL" id="CP078075">
    <property type="protein sequence ID" value="WDM43649.1"/>
    <property type="molecule type" value="Genomic_DNA"/>
</dbReference>
<feature type="compositionally biased region" description="Polar residues" evidence="8">
    <location>
        <begin position="10"/>
        <end position="23"/>
    </location>
</feature>
<dbReference type="Pfam" id="PF04185">
    <property type="entry name" value="Phosphoesterase"/>
    <property type="match status" value="2"/>
</dbReference>
<keyword evidence="10" id="KW-1185">Reference proteome</keyword>
<keyword evidence="5" id="KW-0378">Hydrolase</keyword>
<comment type="catalytic activity">
    <reaction evidence="7">
        <text>a 1,2-diacyl-sn-glycero-3-phosphocholine + H2O = phosphocholine + a 1,2-diacyl-sn-glycerol + H(+)</text>
        <dbReference type="Rhea" id="RHEA:10604"/>
        <dbReference type="ChEBI" id="CHEBI:15377"/>
        <dbReference type="ChEBI" id="CHEBI:15378"/>
        <dbReference type="ChEBI" id="CHEBI:17815"/>
        <dbReference type="ChEBI" id="CHEBI:57643"/>
        <dbReference type="ChEBI" id="CHEBI:295975"/>
        <dbReference type="EC" id="3.1.4.3"/>
    </reaction>
    <physiologicalReaction direction="left-to-right" evidence="7">
        <dbReference type="Rhea" id="RHEA:10605"/>
    </physiologicalReaction>
</comment>
<evidence type="ECO:0000256" key="8">
    <source>
        <dbReference type="SAM" id="MobiDB-lite"/>
    </source>
</evidence>
<organism evidence="9 10">
    <name type="scientific">Microbacterium luteolum</name>
    <name type="common">Aureobacterium luteolum</name>
    <dbReference type="NCBI Taxonomy" id="69367"/>
    <lineage>
        <taxon>Bacteria</taxon>
        <taxon>Bacillati</taxon>
        <taxon>Actinomycetota</taxon>
        <taxon>Actinomycetes</taxon>
        <taxon>Micrococcales</taxon>
        <taxon>Microbacteriaceae</taxon>
        <taxon>Microbacterium</taxon>
    </lineage>
</organism>
<evidence type="ECO:0000256" key="2">
    <source>
        <dbReference type="ARBA" id="ARBA00009717"/>
    </source>
</evidence>
<proteinExistence type="inferred from homology"/>
<evidence type="ECO:0000313" key="10">
    <source>
        <dbReference type="Proteomes" id="UP001215097"/>
    </source>
</evidence>
<accession>A0ABY7XNH0</accession>
<evidence type="ECO:0000256" key="7">
    <source>
        <dbReference type="ARBA" id="ARBA00048421"/>
    </source>
</evidence>
<dbReference type="SUPFAM" id="SSF53649">
    <property type="entry name" value="Alkaline phosphatase-like"/>
    <property type="match status" value="1"/>
</dbReference>
<dbReference type="EC" id="3.1.4.3" evidence="3"/>
<feature type="region of interest" description="Disordered" evidence="8">
    <location>
        <begin position="1"/>
        <end position="26"/>
    </location>
</feature>
<keyword evidence="6" id="KW-0843">Virulence</keyword>
<dbReference type="PROSITE" id="PS51318">
    <property type="entry name" value="TAT"/>
    <property type="match status" value="1"/>
</dbReference>
<evidence type="ECO:0000256" key="6">
    <source>
        <dbReference type="ARBA" id="ARBA00023026"/>
    </source>
</evidence>
<sequence length="588" mass="64518">MREEVRVEDPSSTQGDGDTSSPQSRRDFLRRAGIGAAGLAIGGSAGAAVTAAATASPPEFAPLPTRKVPGFDHVVVVMFENRSFDNMLGHLYSAEEKSKDEFDGLAQGSYSNPGPDGEAIEAHIYSGSTDHIMQSPQPDPGEHFPHVNTQLFGTVDPAGNAHIRKNGQMPPFNTPPTGATPTNDGFVRDYIINFELDKGRPPTADEYRVAMGGFSPEMMPVLSTLAREFAVYDAWHAAVPSQTFCNRLFFHASTSHGYVTNHGGDGYYKWIDGPPAPTIFNRLEEAGIPWRIYYDGSQLVSLTGLLHSPVLQPYWKTNFREMSQFHEDAKNGDLPAYSFIEPRMVFNHNDMHPPWGEHVRETDVEIDGETVPVYNSALSDVRAGDRLVQEIYDAIRTSKSHKGSNAMNTALVITFDEHGGTYDHVAPPQTTPPDRSGPGEMGFVFDRLGVRVPAIVVSAYTAKETVIHDEMHHGSIINTLCRQHGLSPLTLRDQTANPIFNAVNLTEPRQPYTWPKPRALYVGRNPEEDDATSSATKHKHRPLTAPAVGLTGLLLARYNPGSKPPKTYGEAYEAVTRYGSGLFGVYDE</sequence>
<comment type="subcellular location">
    <subcellularLocation>
        <location evidence="1">Secreted</location>
        <location evidence="1">Cell wall</location>
    </subcellularLocation>
</comment>
<dbReference type="Gene3D" id="3.40.720.10">
    <property type="entry name" value="Alkaline Phosphatase, subunit A"/>
    <property type="match status" value="2"/>
</dbReference>